<dbReference type="EMBL" id="BGKA01000034">
    <property type="protein sequence ID" value="GBH15167.1"/>
    <property type="molecule type" value="Genomic_DNA"/>
</dbReference>
<dbReference type="Proteomes" id="UP000248291">
    <property type="component" value="Unassembled WGS sequence"/>
</dbReference>
<proteinExistence type="predicted"/>
<comment type="caution">
    <text evidence="1">The sequence shown here is derived from an EMBL/GenBank/DDBJ whole genome shotgun (WGS) entry which is preliminary data.</text>
</comment>
<reference evidence="2 4" key="2">
    <citation type="submission" date="2018-04" db="EMBL/GenBank/DDBJ databases">
        <title>Draft genome sequence of Pseudomonas syringae pv. actinidiae biovar 3 strains isolated from kiwifruit in Kagawa prefecture.</title>
        <authorList>
            <person name="Tabuchi M."/>
            <person name="Saito M."/>
            <person name="Fujiwara S."/>
            <person name="Sasa N."/>
            <person name="Akimitsu K."/>
            <person name="Gomi K."/>
            <person name="Konishi-Sugita S."/>
            <person name="Hamano K."/>
            <person name="Kataoka I."/>
        </authorList>
    </citation>
    <scope>NUCLEOTIDE SEQUENCE [LARGE SCALE GENOMIC DNA]</scope>
    <source>
        <strain evidence="2 4">MAFF212211</strain>
    </source>
</reference>
<dbReference type="Proteomes" id="UP000247480">
    <property type="component" value="Unassembled WGS sequence"/>
</dbReference>
<evidence type="ECO:0000313" key="4">
    <source>
        <dbReference type="Proteomes" id="UP000248291"/>
    </source>
</evidence>
<protein>
    <submittedName>
        <fullName evidence="1">Uncharacterized protein</fullName>
    </submittedName>
</protein>
<name>A0A2V0QUD9_PSESF</name>
<dbReference type="EMBL" id="BGJZ01000320">
    <property type="protein sequence ID" value="GBH12852.1"/>
    <property type="molecule type" value="Genomic_DNA"/>
</dbReference>
<dbReference type="AlphaFoldDB" id="A0A2V0QUD9"/>
<evidence type="ECO:0000313" key="3">
    <source>
        <dbReference type="Proteomes" id="UP000247480"/>
    </source>
</evidence>
<evidence type="ECO:0000313" key="2">
    <source>
        <dbReference type="EMBL" id="GBH15167.1"/>
    </source>
</evidence>
<gene>
    <name evidence="1" type="ORF">KPSA1_06327</name>
    <name evidence="2" type="ORF">KPSA3_01087</name>
</gene>
<accession>A0A2V0QUD9</accession>
<sequence length="43" mass="4840">MMWLGSTENTFVGSVSVPSLNLPQETDDPCYFEQEAHYVSSKD</sequence>
<organism evidence="1 3">
    <name type="scientific">Pseudomonas syringae pv. actinidiae</name>
    <dbReference type="NCBI Taxonomy" id="103796"/>
    <lineage>
        <taxon>Bacteria</taxon>
        <taxon>Pseudomonadati</taxon>
        <taxon>Pseudomonadota</taxon>
        <taxon>Gammaproteobacteria</taxon>
        <taxon>Pseudomonadales</taxon>
        <taxon>Pseudomonadaceae</taxon>
        <taxon>Pseudomonas</taxon>
        <taxon>Pseudomonas syringae</taxon>
    </lineage>
</organism>
<reference evidence="1 3" key="1">
    <citation type="submission" date="2018-04" db="EMBL/GenBank/DDBJ databases">
        <title>Draft genome sequence of Pseudomonas syringae pv. actinidiae biovar 1 strains isolated from kiwifruit in Kagawa prefecture.</title>
        <authorList>
            <person name="Tabuchi M."/>
            <person name="Saito M."/>
            <person name="Fujiwara S."/>
            <person name="Sasa N."/>
            <person name="Akimitsu K."/>
            <person name="Gomi K."/>
            <person name="Konishi-Sugita S."/>
            <person name="Hamano K."/>
            <person name="Kataoka I."/>
        </authorList>
    </citation>
    <scope>NUCLEOTIDE SEQUENCE [LARGE SCALE GENOMIC DNA]</scope>
    <source>
        <strain evidence="1 3">MAFF212206</strain>
    </source>
</reference>
<evidence type="ECO:0000313" key="1">
    <source>
        <dbReference type="EMBL" id="GBH12852.1"/>
    </source>
</evidence>